<dbReference type="PANTHER" id="PTHR43788">
    <property type="entry name" value="DNA2/NAM7 HELICASE FAMILY MEMBER"/>
    <property type="match status" value="1"/>
</dbReference>
<dbReference type="InterPro" id="IPR027417">
    <property type="entry name" value="P-loop_NTPase"/>
</dbReference>
<dbReference type="CDD" id="cd18808">
    <property type="entry name" value="SF1_C_Upf1"/>
    <property type="match status" value="1"/>
</dbReference>
<dbReference type="InterPro" id="IPR041679">
    <property type="entry name" value="DNA2/NAM7-like_C"/>
</dbReference>
<accession>A0AAD7E8G5</accession>
<dbReference type="GO" id="GO:0016787">
    <property type="term" value="F:hydrolase activity"/>
    <property type="evidence" value="ECO:0007669"/>
    <property type="project" value="UniProtKB-KW"/>
</dbReference>
<dbReference type="InterPro" id="IPR050534">
    <property type="entry name" value="Coronavir_polyprotein_1ab"/>
</dbReference>
<dbReference type="EMBL" id="JARIHO010000111">
    <property type="protein sequence ID" value="KAJ7302800.1"/>
    <property type="molecule type" value="Genomic_DNA"/>
</dbReference>
<dbReference type="GO" id="GO:0043139">
    <property type="term" value="F:5'-3' DNA helicase activity"/>
    <property type="evidence" value="ECO:0007669"/>
    <property type="project" value="TreeGrafter"/>
</dbReference>
<dbReference type="PANTHER" id="PTHR43788:SF8">
    <property type="entry name" value="DNA-BINDING PROTEIN SMUBP-2"/>
    <property type="match status" value="1"/>
</dbReference>
<dbReference type="Proteomes" id="UP001218218">
    <property type="component" value="Unassembled WGS sequence"/>
</dbReference>
<evidence type="ECO:0000256" key="3">
    <source>
        <dbReference type="ARBA" id="ARBA00022806"/>
    </source>
</evidence>
<keyword evidence="7" id="KW-1185">Reference proteome</keyword>
<feature type="domain" description="DNA2/NAM7 helicase-like C-terminal" evidence="5">
    <location>
        <begin position="8"/>
        <end position="186"/>
    </location>
</feature>
<dbReference type="Pfam" id="PF13087">
    <property type="entry name" value="AAA_12"/>
    <property type="match status" value="1"/>
</dbReference>
<evidence type="ECO:0000256" key="4">
    <source>
        <dbReference type="ARBA" id="ARBA00022840"/>
    </source>
</evidence>
<dbReference type="SUPFAM" id="SSF52540">
    <property type="entry name" value="P-loop containing nucleoside triphosphate hydrolases"/>
    <property type="match status" value="1"/>
</dbReference>
<protein>
    <submittedName>
        <fullName evidence="6">AAA domain-containing protein</fullName>
    </submittedName>
</protein>
<sequence>MGKVLKFDVSLLERLYTSEDVARMEKTMLDIQYRFPKELAEFPSREFYDGRLRTGISNNVLNILDRCEFPWPQEDMGGRSKKNDGQVEVVKRILPMLETTKSVDGAERPALSVAVLSPYSKQVTELKRIHSQSFTIDSFQGRESDIIIFSSVRSNVERDIGFVDDARRLNVMWTRARLALIIIGDRATMASNALWKRALDTCSEVILPAVET</sequence>
<evidence type="ECO:0000259" key="5">
    <source>
        <dbReference type="Pfam" id="PF13087"/>
    </source>
</evidence>
<organism evidence="6 7">
    <name type="scientific">Mycena albidolilacea</name>
    <dbReference type="NCBI Taxonomy" id="1033008"/>
    <lineage>
        <taxon>Eukaryota</taxon>
        <taxon>Fungi</taxon>
        <taxon>Dikarya</taxon>
        <taxon>Basidiomycota</taxon>
        <taxon>Agaricomycotina</taxon>
        <taxon>Agaricomycetes</taxon>
        <taxon>Agaricomycetidae</taxon>
        <taxon>Agaricales</taxon>
        <taxon>Marasmiineae</taxon>
        <taxon>Mycenaceae</taxon>
        <taxon>Mycena</taxon>
    </lineage>
</organism>
<dbReference type="Gene3D" id="3.40.50.300">
    <property type="entry name" value="P-loop containing nucleotide triphosphate hydrolases"/>
    <property type="match status" value="1"/>
</dbReference>
<evidence type="ECO:0000256" key="2">
    <source>
        <dbReference type="ARBA" id="ARBA00022801"/>
    </source>
</evidence>
<keyword evidence="3" id="KW-0347">Helicase</keyword>
<proteinExistence type="predicted"/>
<evidence type="ECO:0000313" key="7">
    <source>
        <dbReference type="Proteomes" id="UP001218218"/>
    </source>
</evidence>
<keyword evidence="2" id="KW-0378">Hydrolase</keyword>
<name>A0AAD7E8G5_9AGAR</name>
<evidence type="ECO:0000313" key="6">
    <source>
        <dbReference type="EMBL" id="KAJ7302800.1"/>
    </source>
</evidence>
<dbReference type="AlphaFoldDB" id="A0AAD7E8G5"/>
<reference evidence="6" key="1">
    <citation type="submission" date="2023-03" db="EMBL/GenBank/DDBJ databases">
        <title>Massive genome expansion in bonnet fungi (Mycena s.s.) driven by repeated elements and novel gene families across ecological guilds.</title>
        <authorList>
            <consortium name="Lawrence Berkeley National Laboratory"/>
            <person name="Harder C.B."/>
            <person name="Miyauchi S."/>
            <person name="Viragh M."/>
            <person name="Kuo A."/>
            <person name="Thoen E."/>
            <person name="Andreopoulos B."/>
            <person name="Lu D."/>
            <person name="Skrede I."/>
            <person name="Drula E."/>
            <person name="Henrissat B."/>
            <person name="Morin E."/>
            <person name="Kohler A."/>
            <person name="Barry K."/>
            <person name="LaButti K."/>
            <person name="Morin E."/>
            <person name="Salamov A."/>
            <person name="Lipzen A."/>
            <person name="Mereny Z."/>
            <person name="Hegedus B."/>
            <person name="Baldrian P."/>
            <person name="Stursova M."/>
            <person name="Weitz H."/>
            <person name="Taylor A."/>
            <person name="Grigoriev I.V."/>
            <person name="Nagy L.G."/>
            <person name="Martin F."/>
            <person name="Kauserud H."/>
        </authorList>
    </citation>
    <scope>NUCLEOTIDE SEQUENCE</scope>
    <source>
        <strain evidence="6">CBHHK002</strain>
    </source>
</reference>
<comment type="caution">
    <text evidence="6">The sequence shown here is derived from an EMBL/GenBank/DDBJ whole genome shotgun (WGS) entry which is preliminary data.</text>
</comment>
<gene>
    <name evidence="6" type="ORF">DFH08DRAFT_1089617</name>
</gene>
<dbReference type="InterPro" id="IPR047187">
    <property type="entry name" value="SF1_C_Upf1"/>
</dbReference>
<keyword evidence="1" id="KW-0547">Nucleotide-binding</keyword>
<dbReference type="GO" id="GO:0005524">
    <property type="term" value="F:ATP binding"/>
    <property type="evidence" value="ECO:0007669"/>
    <property type="project" value="UniProtKB-KW"/>
</dbReference>
<evidence type="ECO:0000256" key="1">
    <source>
        <dbReference type="ARBA" id="ARBA00022741"/>
    </source>
</evidence>
<keyword evidence="4" id="KW-0067">ATP-binding</keyword>